<dbReference type="EMBL" id="AZRV01000035">
    <property type="protein sequence ID" value="RKO61705.1"/>
    <property type="molecule type" value="Genomic_DNA"/>
</dbReference>
<feature type="domain" description="Glycosyl transferase family 51" evidence="20">
    <location>
        <begin position="99"/>
        <end position="271"/>
    </location>
</feature>
<dbReference type="InterPro" id="IPR012338">
    <property type="entry name" value="Beta-lactam/transpept-like"/>
</dbReference>
<proteinExistence type="inferred from homology"/>
<evidence type="ECO:0000256" key="1">
    <source>
        <dbReference type="ARBA" id="ARBA00004236"/>
    </source>
</evidence>
<comment type="similarity">
    <text evidence="2">In the C-terminal section; belongs to the transpeptidase family.</text>
</comment>
<dbReference type="SUPFAM" id="SSF56601">
    <property type="entry name" value="beta-lactamase/transpeptidase-like"/>
    <property type="match status" value="1"/>
</dbReference>
<dbReference type="GO" id="GO:0009002">
    <property type="term" value="F:serine-type D-Ala-D-Ala carboxypeptidase activity"/>
    <property type="evidence" value="ECO:0007669"/>
    <property type="project" value="UniProtKB-EC"/>
</dbReference>
<comment type="catalytic activity">
    <reaction evidence="16">
        <text>[GlcNAc-(1-&gt;4)-Mur2Ac(oyl-L-Ala-gamma-D-Glu-L-Lys-D-Ala-D-Ala)](n)-di-trans,octa-cis-undecaprenyl diphosphate + beta-D-GlcNAc-(1-&gt;4)-Mur2Ac(oyl-L-Ala-gamma-D-Glu-L-Lys-D-Ala-D-Ala)-di-trans,octa-cis-undecaprenyl diphosphate = [GlcNAc-(1-&gt;4)-Mur2Ac(oyl-L-Ala-gamma-D-Glu-L-Lys-D-Ala-D-Ala)](n+1)-di-trans,octa-cis-undecaprenyl diphosphate + di-trans,octa-cis-undecaprenyl diphosphate + H(+)</text>
        <dbReference type="Rhea" id="RHEA:23708"/>
        <dbReference type="Rhea" id="RHEA-COMP:9602"/>
        <dbReference type="Rhea" id="RHEA-COMP:9603"/>
        <dbReference type="ChEBI" id="CHEBI:15378"/>
        <dbReference type="ChEBI" id="CHEBI:58405"/>
        <dbReference type="ChEBI" id="CHEBI:60033"/>
        <dbReference type="ChEBI" id="CHEBI:78435"/>
        <dbReference type="EC" id="2.4.99.28"/>
    </reaction>
</comment>
<dbReference type="InterPro" id="IPR036950">
    <property type="entry name" value="PBP_transglycosylase"/>
</dbReference>
<dbReference type="InterPro" id="IPR001264">
    <property type="entry name" value="Glyco_trans_51"/>
</dbReference>
<evidence type="ECO:0000313" key="22">
    <source>
        <dbReference type="Proteomes" id="UP000286235"/>
    </source>
</evidence>
<comment type="caution">
    <text evidence="21">The sequence shown here is derived from an EMBL/GenBank/DDBJ whole genome shotgun (WGS) entry which is preliminary data.</text>
</comment>
<dbReference type="RefSeq" id="WP_183041599.1">
    <property type="nucleotide sequence ID" value="NZ_AZRV01000035.1"/>
</dbReference>
<dbReference type="GO" id="GO:0008658">
    <property type="term" value="F:penicillin binding"/>
    <property type="evidence" value="ECO:0007669"/>
    <property type="project" value="InterPro"/>
</dbReference>
<keyword evidence="13" id="KW-0511">Multifunctional enzyme</keyword>
<evidence type="ECO:0000256" key="4">
    <source>
        <dbReference type="ARBA" id="ARBA00022475"/>
    </source>
</evidence>
<evidence type="ECO:0000256" key="16">
    <source>
        <dbReference type="ARBA" id="ARBA00049902"/>
    </source>
</evidence>
<dbReference type="InterPro" id="IPR050396">
    <property type="entry name" value="Glycosyltr_51/Transpeptidase"/>
</dbReference>
<evidence type="ECO:0000256" key="5">
    <source>
        <dbReference type="ARBA" id="ARBA00022645"/>
    </source>
</evidence>
<evidence type="ECO:0000256" key="13">
    <source>
        <dbReference type="ARBA" id="ARBA00023268"/>
    </source>
</evidence>
<dbReference type="AlphaFoldDB" id="A0A420VDU5"/>
<dbReference type="GO" id="GO:0071555">
    <property type="term" value="P:cell wall organization"/>
    <property type="evidence" value="ECO:0007669"/>
    <property type="project" value="UniProtKB-KW"/>
</dbReference>
<feature type="coiled-coil region" evidence="17">
    <location>
        <begin position="702"/>
        <end position="729"/>
    </location>
</feature>
<evidence type="ECO:0000256" key="15">
    <source>
        <dbReference type="ARBA" id="ARBA00034000"/>
    </source>
</evidence>
<evidence type="ECO:0000256" key="2">
    <source>
        <dbReference type="ARBA" id="ARBA00007090"/>
    </source>
</evidence>
<keyword evidence="14" id="KW-0961">Cell wall biogenesis/degradation</keyword>
<dbReference type="InterPro" id="IPR001460">
    <property type="entry name" value="PCN-bd_Tpept"/>
</dbReference>
<evidence type="ECO:0000259" key="20">
    <source>
        <dbReference type="Pfam" id="PF00912"/>
    </source>
</evidence>
<feature type="region of interest" description="Disordered" evidence="18">
    <location>
        <begin position="879"/>
        <end position="946"/>
    </location>
</feature>
<dbReference type="Pfam" id="PF00905">
    <property type="entry name" value="Transpeptidase"/>
    <property type="match status" value="1"/>
</dbReference>
<evidence type="ECO:0000256" key="11">
    <source>
        <dbReference type="ARBA" id="ARBA00022984"/>
    </source>
</evidence>
<feature type="compositionally biased region" description="Acidic residues" evidence="18">
    <location>
        <begin position="890"/>
        <end position="900"/>
    </location>
</feature>
<keyword evidence="17" id="KW-0175">Coiled coil</keyword>
<feature type="domain" description="Penicillin-binding protein transpeptidase" evidence="19">
    <location>
        <begin position="402"/>
        <end position="666"/>
    </location>
</feature>
<keyword evidence="12" id="KW-0472">Membrane</keyword>
<evidence type="ECO:0000256" key="7">
    <source>
        <dbReference type="ARBA" id="ARBA00022676"/>
    </source>
</evidence>
<organism evidence="21 22">
    <name type="scientific">Caldibacillus debilis GB1</name>
    <dbReference type="NCBI Taxonomy" id="1339248"/>
    <lineage>
        <taxon>Bacteria</taxon>
        <taxon>Bacillati</taxon>
        <taxon>Bacillota</taxon>
        <taxon>Bacilli</taxon>
        <taxon>Bacillales</taxon>
        <taxon>Bacillaceae</taxon>
        <taxon>Caldibacillus</taxon>
    </lineage>
</organism>
<evidence type="ECO:0000313" key="21">
    <source>
        <dbReference type="EMBL" id="RKO61705.1"/>
    </source>
</evidence>
<evidence type="ECO:0000256" key="18">
    <source>
        <dbReference type="SAM" id="MobiDB-lite"/>
    </source>
</evidence>
<sequence length="946" mass="108023">MNYGARESPAIPRRDFQKIRRHPPKKESPRWRTTRKFLKVLLCLILFLLVAAGVVGGVLWYKYGEIITTSVTKGFEIAESMKKTDFIQRKPTVVYDKNGNVIKEFKEYEYEAPAYEEINPYFLEGTVAVEDKRFWIHHGVDLYGTLRGIISTVIGSNVQGGSTITQQLVRNVILKNNEVTIERKLMEQVIAQELEKKMSKKEILAHYLNNVYFGHGNYGIGPASRYYFGKDQKDLTASECAVIIGITNNPSLFDPITKPENALKKRNRILKIWLDEGILTQKEYKHAISQPIRLNVQEHHLDNRVTDSYALSFAIHKAAEELMKRDGFRFQYRFESKEERESYDRLYQEAYSKARQSIIRGGYEIYTSIDPTLQNALEKTVANLTSGFKDKTDKGLFLTQIAVTTVDNKTGEVVAIVGGRGQKGDHLNRAYQSPRQPGSAAKPIIAYANAFEAGYRPESIVVDSKIKNGPKNWYRGYWGSITVRYAVEQSVNTVAYKLALGVGADTFLRKLELMQFSHLAPEDNNPIIAIGGFTNGVTTVEMASAYATFARGGDFIEPTNIRKIKNSVTGEILTENKRTKTPVWREDASYFMVDVLKGVITRGTGKGAEIPNYPYAFGKTGTTTANKDSYFAGGTPYYTTAVWVGHDMPETLTSAELTLPKRIFKEWNAKLHKGKKVIDFKMPDSVYKIGGRLYSRLKSYEVLQAERERKEDDRLRREYNRQLARLAKEDYRILYGLTSEEEQERERLTAEAIEKAKNFRMESPEDYDRWLELIKEAEMRNEQVKHQAAKDEFSAQINELKAIAAARRDALLKEIERRKEEERKREEERRRKEAEIQALQAELDRFLERINSGSTLTQEEFRELERVIQKLKNMGVEVPDIDLESVNPGTEEEPLPDETEPPAKDNDPEESSETPEAKSLATRPPLPLPIKDKNRSSFPTNGAASF</sequence>
<keyword evidence="10" id="KW-0133">Cell shape</keyword>
<dbReference type="GO" id="GO:0006508">
    <property type="term" value="P:proteolysis"/>
    <property type="evidence" value="ECO:0007669"/>
    <property type="project" value="UniProtKB-KW"/>
</dbReference>
<evidence type="ECO:0000256" key="6">
    <source>
        <dbReference type="ARBA" id="ARBA00022670"/>
    </source>
</evidence>
<keyword evidence="9" id="KW-0378">Hydrolase</keyword>
<evidence type="ECO:0000256" key="9">
    <source>
        <dbReference type="ARBA" id="ARBA00022801"/>
    </source>
</evidence>
<comment type="catalytic activity">
    <reaction evidence="15">
        <text>Preferential cleavage: (Ac)2-L-Lys-D-Ala-|-D-Ala. Also transpeptidation of peptidyl-alanyl moieties that are N-acyl substituents of D-alanine.</text>
        <dbReference type="EC" id="3.4.16.4"/>
    </reaction>
</comment>
<keyword evidence="8" id="KW-0808">Transferase</keyword>
<dbReference type="FunFam" id="1.10.3810.10:FF:000001">
    <property type="entry name" value="Penicillin-binding protein 1A"/>
    <property type="match status" value="1"/>
</dbReference>
<reference evidence="21 22" key="1">
    <citation type="submission" date="2013-12" db="EMBL/GenBank/DDBJ databases">
        <title>Genome and proteome characterization of Caldibacillus debilis GB1 derived from a cellulolytic aero-tolerant co-culture.</title>
        <authorList>
            <person name="Wushke S.T."/>
            <person name="Zhang X."/>
            <person name="Fristensky B."/>
            <person name="Wilkins J.A."/>
            <person name="Levin D.B."/>
            <person name="Sparling R."/>
        </authorList>
    </citation>
    <scope>NUCLEOTIDE SEQUENCE [LARGE SCALE GENOMIC DNA]</scope>
    <source>
        <strain evidence="21 22">GB1</strain>
    </source>
</reference>
<evidence type="ECO:0000256" key="3">
    <source>
        <dbReference type="ARBA" id="ARBA00007739"/>
    </source>
</evidence>
<dbReference type="PANTHER" id="PTHR32282:SF11">
    <property type="entry name" value="PENICILLIN-BINDING PROTEIN 1B"/>
    <property type="match status" value="1"/>
</dbReference>
<dbReference type="GO" id="GO:0008955">
    <property type="term" value="F:peptidoglycan glycosyltransferase activity"/>
    <property type="evidence" value="ECO:0007669"/>
    <property type="project" value="UniProtKB-EC"/>
</dbReference>
<dbReference type="GO" id="GO:0005886">
    <property type="term" value="C:plasma membrane"/>
    <property type="evidence" value="ECO:0007669"/>
    <property type="project" value="UniProtKB-SubCell"/>
</dbReference>
<comment type="subcellular location">
    <subcellularLocation>
        <location evidence="1">Cell membrane</location>
    </subcellularLocation>
</comment>
<comment type="similarity">
    <text evidence="3">In the N-terminal section; belongs to the glycosyltransferase 51 family.</text>
</comment>
<dbReference type="Pfam" id="PF00912">
    <property type="entry name" value="Transgly"/>
    <property type="match status" value="1"/>
</dbReference>
<keyword evidence="4" id="KW-1003">Cell membrane</keyword>
<evidence type="ECO:0000259" key="19">
    <source>
        <dbReference type="Pfam" id="PF00905"/>
    </source>
</evidence>
<evidence type="ECO:0000256" key="10">
    <source>
        <dbReference type="ARBA" id="ARBA00022960"/>
    </source>
</evidence>
<evidence type="ECO:0000256" key="14">
    <source>
        <dbReference type="ARBA" id="ARBA00023316"/>
    </source>
</evidence>
<dbReference type="GO" id="GO:0008360">
    <property type="term" value="P:regulation of cell shape"/>
    <property type="evidence" value="ECO:0007669"/>
    <property type="project" value="UniProtKB-KW"/>
</dbReference>
<keyword evidence="11" id="KW-0573">Peptidoglycan synthesis</keyword>
<accession>A0A420VDU5</accession>
<protein>
    <submittedName>
        <fullName evidence="21">Membrane carboxypeptidase (Penicillin-binding protein)</fullName>
    </submittedName>
</protein>
<feature type="coiled-coil region" evidence="17">
    <location>
        <begin position="767"/>
        <end position="874"/>
    </location>
</feature>
<evidence type="ECO:0000256" key="8">
    <source>
        <dbReference type="ARBA" id="ARBA00022679"/>
    </source>
</evidence>
<dbReference type="InterPro" id="IPR023346">
    <property type="entry name" value="Lysozyme-like_dom_sf"/>
</dbReference>
<dbReference type="Gene3D" id="3.40.710.10">
    <property type="entry name" value="DD-peptidase/beta-lactamase superfamily"/>
    <property type="match status" value="1"/>
</dbReference>
<evidence type="ECO:0000256" key="17">
    <source>
        <dbReference type="SAM" id="Coils"/>
    </source>
</evidence>
<dbReference type="Gene3D" id="1.10.3810.10">
    <property type="entry name" value="Biosynthetic peptidoglycan transglycosylase-like"/>
    <property type="match status" value="1"/>
</dbReference>
<dbReference type="SUPFAM" id="SSF53955">
    <property type="entry name" value="Lysozyme-like"/>
    <property type="match status" value="1"/>
</dbReference>
<keyword evidence="7" id="KW-0328">Glycosyltransferase</keyword>
<feature type="region of interest" description="Disordered" evidence="18">
    <location>
        <begin position="1"/>
        <end position="30"/>
    </location>
</feature>
<gene>
    <name evidence="21" type="ORF">Cdeb_01176</name>
</gene>
<keyword evidence="22" id="KW-1185">Reference proteome</keyword>
<name>A0A420VDU5_9BACI</name>
<dbReference type="PANTHER" id="PTHR32282">
    <property type="entry name" value="BINDING PROTEIN TRANSPEPTIDASE, PUTATIVE-RELATED"/>
    <property type="match status" value="1"/>
</dbReference>
<keyword evidence="5 21" id="KW-0121">Carboxypeptidase</keyword>
<dbReference type="GO" id="GO:0030288">
    <property type="term" value="C:outer membrane-bounded periplasmic space"/>
    <property type="evidence" value="ECO:0007669"/>
    <property type="project" value="TreeGrafter"/>
</dbReference>
<feature type="compositionally biased region" description="Polar residues" evidence="18">
    <location>
        <begin position="936"/>
        <end position="946"/>
    </location>
</feature>
<keyword evidence="6" id="KW-0645">Protease</keyword>
<dbReference type="GO" id="GO:0009252">
    <property type="term" value="P:peptidoglycan biosynthetic process"/>
    <property type="evidence" value="ECO:0007669"/>
    <property type="project" value="UniProtKB-KW"/>
</dbReference>
<dbReference type="Proteomes" id="UP000286235">
    <property type="component" value="Unassembled WGS sequence"/>
</dbReference>
<evidence type="ECO:0000256" key="12">
    <source>
        <dbReference type="ARBA" id="ARBA00023136"/>
    </source>
</evidence>